<dbReference type="PROSITE" id="PS51689">
    <property type="entry name" value="SAM_RNA_A_N6_MT"/>
    <property type="match status" value="1"/>
</dbReference>
<dbReference type="AlphaFoldDB" id="A0A382R8L8"/>
<evidence type="ECO:0000256" key="4">
    <source>
        <dbReference type="ARBA" id="ARBA00022691"/>
    </source>
</evidence>
<sequence length="100" mass="11016">ETNLIFDVGPDAFTPPPKVWSSVVAFKPRPTPLGPTVAEDAFEALVRQAFSQRRKTLRNTLKGICNESVILEAGLDPQTRPEKVSVEDFARLASLNEKGH</sequence>
<keyword evidence="2" id="KW-0489">Methyltransferase</keyword>
<dbReference type="GO" id="GO:0000179">
    <property type="term" value="F:rRNA (adenine-N6,N6-)-dimethyltransferase activity"/>
    <property type="evidence" value="ECO:0007669"/>
    <property type="project" value="TreeGrafter"/>
</dbReference>
<accession>A0A382R8L8</accession>
<dbReference type="GO" id="GO:0005829">
    <property type="term" value="C:cytosol"/>
    <property type="evidence" value="ECO:0007669"/>
    <property type="project" value="TreeGrafter"/>
</dbReference>
<evidence type="ECO:0000313" key="6">
    <source>
        <dbReference type="EMBL" id="SVC93670.1"/>
    </source>
</evidence>
<evidence type="ECO:0000256" key="2">
    <source>
        <dbReference type="ARBA" id="ARBA00022603"/>
    </source>
</evidence>
<keyword evidence="3" id="KW-0808">Transferase</keyword>
<dbReference type="SUPFAM" id="SSF53335">
    <property type="entry name" value="S-adenosyl-L-methionine-dependent methyltransferases"/>
    <property type="match status" value="1"/>
</dbReference>
<evidence type="ECO:0000256" key="1">
    <source>
        <dbReference type="ARBA" id="ARBA00022552"/>
    </source>
</evidence>
<dbReference type="Gene3D" id="1.10.8.100">
    <property type="entry name" value="Ribosomal RNA adenine dimethylase-like, domain 2"/>
    <property type="match status" value="1"/>
</dbReference>
<keyword evidence="4" id="KW-0949">S-adenosyl-L-methionine</keyword>
<dbReference type="GO" id="GO:0003723">
    <property type="term" value="F:RNA binding"/>
    <property type="evidence" value="ECO:0007669"/>
    <property type="project" value="UniProtKB-KW"/>
</dbReference>
<keyword evidence="5" id="KW-0694">RNA-binding</keyword>
<evidence type="ECO:0000256" key="5">
    <source>
        <dbReference type="ARBA" id="ARBA00022884"/>
    </source>
</evidence>
<protein>
    <recommendedName>
        <fullName evidence="7">Ribosomal RNA adenine methylase transferase N-terminal domain-containing protein</fullName>
    </recommendedName>
</protein>
<keyword evidence="1" id="KW-0698">rRNA processing</keyword>
<evidence type="ECO:0008006" key="7">
    <source>
        <dbReference type="Google" id="ProtNLM"/>
    </source>
</evidence>
<name>A0A382R8L8_9ZZZZ</name>
<dbReference type="FunFam" id="1.10.8.100:FF:000001">
    <property type="entry name" value="Ribosomal RNA small subunit methyltransferase A"/>
    <property type="match status" value="1"/>
</dbReference>
<feature type="non-terminal residue" evidence="6">
    <location>
        <position position="1"/>
    </location>
</feature>
<dbReference type="EMBL" id="UINC01119671">
    <property type="protein sequence ID" value="SVC93670.1"/>
    <property type="molecule type" value="Genomic_DNA"/>
</dbReference>
<reference evidence="6" key="1">
    <citation type="submission" date="2018-05" db="EMBL/GenBank/DDBJ databases">
        <authorList>
            <person name="Lanie J.A."/>
            <person name="Ng W.-L."/>
            <person name="Kazmierczak K.M."/>
            <person name="Andrzejewski T.M."/>
            <person name="Davidsen T.M."/>
            <person name="Wayne K.J."/>
            <person name="Tettelin H."/>
            <person name="Glass J.I."/>
            <person name="Rusch D."/>
            <person name="Podicherti R."/>
            <person name="Tsui H.-C.T."/>
            <person name="Winkler M.E."/>
        </authorList>
    </citation>
    <scope>NUCLEOTIDE SEQUENCE</scope>
</reference>
<dbReference type="PANTHER" id="PTHR11727:SF7">
    <property type="entry name" value="DIMETHYLADENOSINE TRANSFERASE-RELATED"/>
    <property type="match status" value="1"/>
</dbReference>
<proteinExistence type="predicted"/>
<dbReference type="InterPro" id="IPR001737">
    <property type="entry name" value="KsgA/Erm"/>
</dbReference>
<evidence type="ECO:0000256" key="3">
    <source>
        <dbReference type="ARBA" id="ARBA00022679"/>
    </source>
</evidence>
<dbReference type="PANTHER" id="PTHR11727">
    <property type="entry name" value="DIMETHYLADENOSINE TRANSFERASE"/>
    <property type="match status" value="1"/>
</dbReference>
<dbReference type="InterPro" id="IPR029063">
    <property type="entry name" value="SAM-dependent_MTases_sf"/>
</dbReference>
<gene>
    <name evidence="6" type="ORF">METZ01_LOCUS346524</name>
</gene>
<dbReference type="Pfam" id="PF00398">
    <property type="entry name" value="RrnaAD"/>
    <property type="match status" value="1"/>
</dbReference>
<dbReference type="InterPro" id="IPR023165">
    <property type="entry name" value="rRNA_Ade_diMease-like_C"/>
</dbReference>
<organism evidence="6">
    <name type="scientific">marine metagenome</name>
    <dbReference type="NCBI Taxonomy" id="408172"/>
    <lineage>
        <taxon>unclassified sequences</taxon>
        <taxon>metagenomes</taxon>
        <taxon>ecological metagenomes</taxon>
    </lineage>
</organism>